<protein>
    <submittedName>
        <fullName evidence="9">Uncharacterized membrane protein YjjP, DUF1212 family</fullName>
    </submittedName>
</protein>
<reference evidence="9 10" key="1">
    <citation type="submission" date="2016-10" db="EMBL/GenBank/DDBJ databases">
        <authorList>
            <person name="de Groot N.N."/>
        </authorList>
    </citation>
    <scope>NUCLEOTIDE SEQUENCE [LARGE SCALE GENOMIC DNA]</scope>
    <source>
        <strain evidence="9 10">ATCC BAA-466</strain>
    </source>
</reference>
<evidence type="ECO:0000259" key="8">
    <source>
        <dbReference type="Pfam" id="PF06738"/>
    </source>
</evidence>
<evidence type="ECO:0000256" key="4">
    <source>
        <dbReference type="ARBA" id="ARBA00022989"/>
    </source>
</evidence>
<evidence type="ECO:0000313" key="9">
    <source>
        <dbReference type="EMBL" id="SDF99448.1"/>
    </source>
</evidence>
<evidence type="ECO:0000256" key="2">
    <source>
        <dbReference type="ARBA" id="ARBA00022475"/>
    </source>
</evidence>
<keyword evidence="10" id="KW-1185">Reference proteome</keyword>
<organism evidence="9 10">
    <name type="scientific">Facklamia miroungae</name>
    <dbReference type="NCBI Taxonomy" id="120956"/>
    <lineage>
        <taxon>Bacteria</taxon>
        <taxon>Bacillati</taxon>
        <taxon>Bacillota</taxon>
        <taxon>Bacilli</taxon>
        <taxon>Lactobacillales</taxon>
        <taxon>Aerococcaceae</taxon>
        <taxon>Facklamia</taxon>
    </lineage>
</organism>
<gene>
    <name evidence="9" type="ORF">SAMN05421791_102136</name>
</gene>
<dbReference type="GO" id="GO:0022857">
    <property type="term" value="F:transmembrane transporter activity"/>
    <property type="evidence" value="ECO:0007669"/>
    <property type="project" value="InterPro"/>
</dbReference>
<feature type="domain" description="Threonine/serine exporter-like N-terminal" evidence="8">
    <location>
        <begin position="11"/>
        <end position="254"/>
    </location>
</feature>
<keyword evidence="5 7" id="KW-0472">Membrane</keyword>
<dbReference type="InterPro" id="IPR050539">
    <property type="entry name" value="ThrE_Dicarb/AminoAcid_Exp"/>
</dbReference>
<evidence type="ECO:0000313" key="10">
    <source>
        <dbReference type="Proteomes" id="UP000199708"/>
    </source>
</evidence>
<dbReference type="Proteomes" id="UP000199708">
    <property type="component" value="Unassembled WGS sequence"/>
</dbReference>
<keyword evidence="2" id="KW-1003">Cell membrane</keyword>
<accession>A0A1G7QLU5</accession>
<evidence type="ECO:0000256" key="3">
    <source>
        <dbReference type="ARBA" id="ARBA00022692"/>
    </source>
</evidence>
<dbReference type="OrthoDB" id="9813917at2"/>
<feature type="transmembrane region" description="Helical" evidence="7">
    <location>
        <begin position="241"/>
        <end position="262"/>
    </location>
</feature>
<dbReference type="InterPro" id="IPR010619">
    <property type="entry name" value="ThrE-like_N"/>
</dbReference>
<feature type="transmembrane region" description="Helical" evidence="7">
    <location>
        <begin position="171"/>
        <end position="192"/>
    </location>
</feature>
<evidence type="ECO:0000256" key="7">
    <source>
        <dbReference type="SAM" id="Phobius"/>
    </source>
</evidence>
<dbReference type="EMBL" id="FNCK01000002">
    <property type="protein sequence ID" value="SDF99448.1"/>
    <property type="molecule type" value="Genomic_DNA"/>
</dbReference>
<dbReference type="STRING" id="120956.SAMN05421791_102136"/>
<evidence type="ECO:0000256" key="5">
    <source>
        <dbReference type="ARBA" id="ARBA00023136"/>
    </source>
</evidence>
<evidence type="ECO:0000256" key="6">
    <source>
        <dbReference type="ARBA" id="ARBA00034125"/>
    </source>
</evidence>
<dbReference type="PANTHER" id="PTHR34390">
    <property type="entry name" value="UPF0442 PROTEIN YJJB-RELATED"/>
    <property type="match status" value="1"/>
</dbReference>
<feature type="transmembrane region" description="Helical" evidence="7">
    <location>
        <begin position="126"/>
        <end position="159"/>
    </location>
</feature>
<dbReference type="PANTHER" id="PTHR34390:SF2">
    <property type="entry name" value="SUCCINATE TRANSPORTER SUBUNIT YJJP-RELATED"/>
    <property type="match status" value="1"/>
</dbReference>
<dbReference type="GO" id="GO:0005886">
    <property type="term" value="C:plasma membrane"/>
    <property type="evidence" value="ECO:0007669"/>
    <property type="project" value="UniProtKB-SubCell"/>
</dbReference>
<comment type="similarity">
    <text evidence="6">Belongs to the ThrE exporter (TC 2.A.79) family.</text>
</comment>
<keyword evidence="4 7" id="KW-1133">Transmembrane helix</keyword>
<dbReference type="RefSeq" id="WP_090289224.1">
    <property type="nucleotide sequence ID" value="NZ_FNCK01000002.1"/>
</dbReference>
<name>A0A1G7QLU5_9LACT</name>
<comment type="subcellular location">
    <subcellularLocation>
        <location evidence="1">Cell membrane</location>
        <topology evidence="1">Multi-pass membrane protein</topology>
    </subcellularLocation>
</comment>
<keyword evidence="3 7" id="KW-0812">Transmembrane</keyword>
<proteinExistence type="inferred from homology"/>
<dbReference type="AlphaFoldDB" id="A0A1G7QLU5"/>
<dbReference type="GO" id="GO:0015744">
    <property type="term" value="P:succinate transport"/>
    <property type="evidence" value="ECO:0007669"/>
    <property type="project" value="TreeGrafter"/>
</dbReference>
<sequence>MDKQEKLILQLATLAGTLLIQSEAEGYRVERTVTQILSLSKFDQPAVFSSASGLFLTLQDSQFIEESPTGSTIIVRVKNRKNHMRIIHQVNQIVYQLLDNKISPQLAYSQLNNIQNQEYSTHSQFVWTILLIMSYVILLKGGLGDLVIALIPTIMILFFKLSEDDFGLNRFAVNVLMTSSLAFVLPIIHLYVTNNFNLNIVIGATLMPLYPGTAFTNGIRDLLHGDYSTGLTRLVDAIKEGLSLALGVGIGLAISYGVINLWN</sequence>
<dbReference type="Pfam" id="PF06738">
    <property type="entry name" value="ThrE"/>
    <property type="match status" value="1"/>
</dbReference>
<evidence type="ECO:0000256" key="1">
    <source>
        <dbReference type="ARBA" id="ARBA00004651"/>
    </source>
</evidence>
<feature type="transmembrane region" description="Helical" evidence="7">
    <location>
        <begin position="198"/>
        <end position="220"/>
    </location>
</feature>